<evidence type="ECO:0000256" key="7">
    <source>
        <dbReference type="ARBA" id="ARBA00022842"/>
    </source>
</evidence>
<dbReference type="GO" id="GO:0046872">
    <property type="term" value="F:metal ion binding"/>
    <property type="evidence" value="ECO:0007669"/>
    <property type="project" value="UniProtKB-KW"/>
</dbReference>
<evidence type="ECO:0000256" key="9">
    <source>
        <dbReference type="ARBA" id="ARBA00023211"/>
    </source>
</evidence>
<dbReference type="CDD" id="cd00143">
    <property type="entry name" value="PP2Cc"/>
    <property type="match status" value="1"/>
</dbReference>
<evidence type="ECO:0000256" key="10">
    <source>
        <dbReference type="ARBA" id="ARBA00047761"/>
    </source>
</evidence>
<keyword evidence="15" id="KW-1185">Reference proteome</keyword>
<evidence type="ECO:0000256" key="12">
    <source>
        <dbReference type="SAM" id="MobiDB-lite"/>
    </source>
</evidence>
<proteinExistence type="inferred from homology"/>
<dbReference type="Pfam" id="PF00481">
    <property type="entry name" value="PP2C"/>
    <property type="match status" value="1"/>
</dbReference>
<keyword evidence="5" id="KW-0479">Metal-binding</keyword>
<dbReference type="Gene3D" id="3.60.40.10">
    <property type="entry name" value="PPM-type phosphatase domain"/>
    <property type="match status" value="1"/>
</dbReference>
<evidence type="ECO:0000256" key="3">
    <source>
        <dbReference type="ARBA" id="ARBA00006702"/>
    </source>
</evidence>
<evidence type="ECO:0000256" key="11">
    <source>
        <dbReference type="ARBA" id="ARBA00048336"/>
    </source>
</evidence>
<dbReference type="STRING" id="72664.V4M140"/>
<feature type="compositionally biased region" description="Basic residues" evidence="12">
    <location>
        <begin position="24"/>
        <end position="35"/>
    </location>
</feature>
<accession>V4M140</accession>
<gene>
    <name evidence="14" type="ORF">EUTSA_v10020601mg</name>
</gene>
<keyword evidence="9" id="KW-0464">Manganese</keyword>
<dbReference type="EMBL" id="KI517408">
    <property type="protein sequence ID" value="ESQ49839.1"/>
    <property type="molecule type" value="Genomic_DNA"/>
</dbReference>
<feature type="compositionally biased region" description="Polar residues" evidence="12">
    <location>
        <begin position="426"/>
        <end position="437"/>
    </location>
</feature>
<evidence type="ECO:0000256" key="4">
    <source>
        <dbReference type="ARBA" id="ARBA00013081"/>
    </source>
</evidence>
<evidence type="ECO:0000256" key="6">
    <source>
        <dbReference type="ARBA" id="ARBA00022801"/>
    </source>
</evidence>
<keyword evidence="8" id="KW-0904">Protein phosphatase</keyword>
<dbReference type="FunFam" id="3.60.40.10:FF:000024">
    <property type="entry name" value="probable protein phosphatase 2C 33"/>
    <property type="match status" value="1"/>
</dbReference>
<dbReference type="InterPro" id="IPR036457">
    <property type="entry name" value="PPM-type-like_dom_sf"/>
</dbReference>
<feature type="compositionally biased region" description="Basic and acidic residues" evidence="12">
    <location>
        <begin position="438"/>
        <end position="456"/>
    </location>
</feature>
<dbReference type="InterPro" id="IPR015655">
    <property type="entry name" value="PP2C"/>
</dbReference>
<evidence type="ECO:0000313" key="14">
    <source>
        <dbReference type="EMBL" id="ESQ49839.1"/>
    </source>
</evidence>
<dbReference type="Gramene" id="ESQ49839">
    <property type="protein sequence ID" value="ESQ49839"/>
    <property type="gene ID" value="EUTSA_v10020601mg"/>
</dbReference>
<dbReference type="AlphaFoldDB" id="V4M140"/>
<evidence type="ECO:0000256" key="5">
    <source>
        <dbReference type="ARBA" id="ARBA00022723"/>
    </source>
</evidence>
<evidence type="ECO:0000259" key="13">
    <source>
        <dbReference type="PROSITE" id="PS51746"/>
    </source>
</evidence>
<sequence length="489" mass="53576">MGSCLSAESRSPIPGSPCSPAFGVRKRKNSKKRPGSRNSSFDYRREEPLHRVPGRMFLNGSSDVACIFTQQGKKGPNQDAMVVWENFGSRTDTIFCGVFDGHGPYGHMVAKRVRDNLPLKLSAYWEAKVSVEGDLKAITTVNNASSINNSEDAAASFVSAEEEPRLPVDMEEENTEESHSELFQTLKEAFLKAFKVMDRELKFHGSVDCFCSGTTAVTLIKQGQYLVVGNVGDSRAVLGTRDSKNALVAVQLTVDLKPNLPAEAERIKKCRGRVFALRDEPEVCRVWLPNCDSPGLAMARAFGDFCLKDFGLISVPDVSFRRLTEKDEFIVLATDGIWDVLSNEDVVAIVASAPSRSSASRALVESAVRAWRYKYPTSKVDDCAAVCLYLDSNNTNAISTASSISKLEEEEEEELKTTTENDDASGPSNLGRSSTVRTGKEIALDESEAEKLIKEEDNLDSEPGTEYSALEGVARVNTLLNLPRFVPGK</sequence>
<dbReference type="eggNOG" id="KOG0698">
    <property type="taxonomic scope" value="Eukaryota"/>
</dbReference>
<name>V4M140_EUTSA</name>
<dbReference type="KEGG" id="eus:EUTSA_v10020601mg"/>
<dbReference type="SMART" id="SM00332">
    <property type="entry name" value="PP2Cc"/>
    <property type="match status" value="1"/>
</dbReference>
<organism evidence="14 15">
    <name type="scientific">Eutrema salsugineum</name>
    <name type="common">Saltwater cress</name>
    <name type="synonym">Sisymbrium salsugineum</name>
    <dbReference type="NCBI Taxonomy" id="72664"/>
    <lineage>
        <taxon>Eukaryota</taxon>
        <taxon>Viridiplantae</taxon>
        <taxon>Streptophyta</taxon>
        <taxon>Embryophyta</taxon>
        <taxon>Tracheophyta</taxon>
        <taxon>Spermatophyta</taxon>
        <taxon>Magnoliopsida</taxon>
        <taxon>eudicotyledons</taxon>
        <taxon>Gunneridae</taxon>
        <taxon>Pentapetalae</taxon>
        <taxon>rosids</taxon>
        <taxon>malvids</taxon>
        <taxon>Brassicales</taxon>
        <taxon>Brassicaceae</taxon>
        <taxon>Eutremeae</taxon>
        <taxon>Eutrema</taxon>
    </lineage>
</organism>
<dbReference type="PANTHER" id="PTHR47992">
    <property type="entry name" value="PROTEIN PHOSPHATASE"/>
    <property type="match status" value="1"/>
</dbReference>
<keyword evidence="6" id="KW-0378">Hydrolase</keyword>
<dbReference type="Proteomes" id="UP000030689">
    <property type="component" value="Unassembled WGS sequence"/>
</dbReference>
<feature type="domain" description="PPM-type phosphatase" evidence="13">
    <location>
        <begin position="64"/>
        <end position="390"/>
    </location>
</feature>
<evidence type="ECO:0000256" key="8">
    <source>
        <dbReference type="ARBA" id="ARBA00022912"/>
    </source>
</evidence>
<reference evidence="14 15" key="1">
    <citation type="journal article" date="2013" name="Front. Plant Sci.">
        <title>The Reference Genome of the Halophytic Plant Eutrema salsugineum.</title>
        <authorList>
            <person name="Yang R."/>
            <person name="Jarvis D.E."/>
            <person name="Chen H."/>
            <person name="Beilstein M.A."/>
            <person name="Grimwood J."/>
            <person name="Jenkins J."/>
            <person name="Shu S."/>
            <person name="Prochnik S."/>
            <person name="Xin M."/>
            <person name="Ma C."/>
            <person name="Schmutz J."/>
            <person name="Wing R.A."/>
            <person name="Mitchell-Olds T."/>
            <person name="Schumaker K.S."/>
            <person name="Wang X."/>
        </authorList>
    </citation>
    <scope>NUCLEOTIDE SEQUENCE [LARGE SCALE GENOMIC DNA]</scope>
</reference>
<dbReference type="SUPFAM" id="SSF81606">
    <property type="entry name" value="PP2C-like"/>
    <property type="match status" value="1"/>
</dbReference>
<comment type="similarity">
    <text evidence="3">Belongs to the PP2C family.</text>
</comment>
<comment type="cofactor">
    <cofactor evidence="2">
        <name>Mg(2+)</name>
        <dbReference type="ChEBI" id="CHEBI:18420"/>
    </cofactor>
</comment>
<keyword evidence="7" id="KW-0460">Magnesium</keyword>
<comment type="catalytic activity">
    <reaction evidence="11">
        <text>O-phospho-L-threonyl-[protein] + H2O = L-threonyl-[protein] + phosphate</text>
        <dbReference type="Rhea" id="RHEA:47004"/>
        <dbReference type="Rhea" id="RHEA-COMP:11060"/>
        <dbReference type="Rhea" id="RHEA-COMP:11605"/>
        <dbReference type="ChEBI" id="CHEBI:15377"/>
        <dbReference type="ChEBI" id="CHEBI:30013"/>
        <dbReference type="ChEBI" id="CHEBI:43474"/>
        <dbReference type="ChEBI" id="CHEBI:61977"/>
        <dbReference type="EC" id="3.1.3.16"/>
    </reaction>
</comment>
<comment type="catalytic activity">
    <reaction evidence="10">
        <text>O-phospho-L-seryl-[protein] + H2O = L-seryl-[protein] + phosphate</text>
        <dbReference type="Rhea" id="RHEA:20629"/>
        <dbReference type="Rhea" id="RHEA-COMP:9863"/>
        <dbReference type="Rhea" id="RHEA-COMP:11604"/>
        <dbReference type="ChEBI" id="CHEBI:15377"/>
        <dbReference type="ChEBI" id="CHEBI:29999"/>
        <dbReference type="ChEBI" id="CHEBI:43474"/>
        <dbReference type="ChEBI" id="CHEBI:83421"/>
        <dbReference type="EC" id="3.1.3.16"/>
    </reaction>
</comment>
<evidence type="ECO:0000256" key="1">
    <source>
        <dbReference type="ARBA" id="ARBA00001936"/>
    </source>
</evidence>
<dbReference type="OMA" id="MHANIDC"/>
<dbReference type="GO" id="GO:0004722">
    <property type="term" value="F:protein serine/threonine phosphatase activity"/>
    <property type="evidence" value="ECO:0007669"/>
    <property type="project" value="UniProtKB-EC"/>
</dbReference>
<comment type="cofactor">
    <cofactor evidence="1">
        <name>Mn(2+)</name>
        <dbReference type="ChEBI" id="CHEBI:29035"/>
    </cofactor>
</comment>
<dbReference type="PROSITE" id="PS51746">
    <property type="entry name" value="PPM_2"/>
    <property type="match status" value="1"/>
</dbReference>
<feature type="region of interest" description="Disordered" evidence="12">
    <location>
        <begin position="401"/>
        <end position="464"/>
    </location>
</feature>
<feature type="region of interest" description="Disordered" evidence="12">
    <location>
        <begin position="1"/>
        <end position="45"/>
    </location>
</feature>
<dbReference type="EC" id="3.1.3.16" evidence="4"/>
<dbReference type="InterPro" id="IPR001932">
    <property type="entry name" value="PPM-type_phosphatase-like_dom"/>
</dbReference>
<dbReference type="OrthoDB" id="10264738at2759"/>
<evidence type="ECO:0000313" key="15">
    <source>
        <dbReference type="Proteomes" id="UP000030689"/>
    </source>
</evidence>
<protein>
    <recommendedName>
        <fullName evidence="4">protein-serine/threonine phosphatase</fullName>
        <ecNumber evidence="4">3.1.3.16</ecNumber>
    </recommendedName>
</protein>
<evidence type="ECO:0000256" key="2">
    <source>
        <dbReference type="ARBA" id="ARBA00001946"/>
    </source>
</evidence>